<dbReference type="Pfam" id="PF16905">
    <property type="entry name" value="GPHH"/>
    <property type="match status" value="1"/>
</dbReference>
<dbReference type="InterPro" id="IPR005821">
    <property type="entry name" value="Ion_trans_dom"/>
</dbReference>
<evidence type="ECO:0000313" key="18">
    <source>
        <dbReference type="Proteomes" id="UP000037460"/>
    </source>
</evidence>
<keyword evidence="6" id="KW-0677">Repeat</keyword>
<keyword evidence="8" id="KW-0851">Voltage-gated channel</keyword>
<dbReference type="AlphaFoldDB" id="A0A0M0JZ35"/>
<keyword evidence="18" id="KW-1185">Reference proteome</keyword>
<dbReference type="GO" id="GO:0005891">
    <property type="term" value="C:voltage-gated calcium channel complex"/>
    <property type="evidence" value="ECO:0007669"/>
    <property type="project" value="TreeGrafter"/>
</dbReference>
<keyword evidence="5 14" id="KW-0812">Transmembrane</keyword>
<evidence type="ECO:0000256" key="14">
    <source>
        <dbReference type="SAM" id="Phobius"/>
    </source>
</evidence>
<evidence type="ECO:0000256" key="9">
    <source>
        <dbReference type="ARBA" id="ARBA00022989"/>
    </source>
</evidence>
<dbReference type="Proteomes" id="UP000037460">
    <property type="component" value="Unassembled WGS sequence"/>
</dbReference>
<dbReference type="OrthoDB" id="416585at2759"/>
<dbReference type="Gene3D" id="1.10.287.70">
    <property type="match status" value="1"/>
</dbReference>
<proteinExistence type="predicted"/>
<dbReference type="InterPro" id="IPR050599">
    <property type="entry name" value="VDCC_alpha-1_subunit"/>
</dbReference>
<evidence type="ECO:0000256" key="3">
    <source>
        <dbReference type="ARBA" id="ARBA00022568"/>
    </source>
</evidence>
<evidence type="ECO:0000256" key="11">
    <source>
        <dbReference type="ARBA" id="ARBA00023136"/>
    </source>
</evidence>
<evidence type="ECO:0000256" key="10">
    <source>
        <dbReference type="ARBA" id="ARBA00023065"/>
    </source>
</evidence>
<keyword evidence="2" id="KW-0813">Transport</keyword>
<dbReference type="InterPro" id="IPR031649">
    <property type="entry name" value="GPHH_dom"/>
</dbReference>
<keyword evidence="11 14" id="KW-0472">Membrane</keyword>
<evidence type="ECO:0000256" key="8">
    <source>
        <dbReference type="ARBA" id="ARBA00022882"/>
    </source>
</evidence>
<dbReference type="Gene3D" id="1.10.238.10">
    <property type="entry name" value="EF-hand"/>
    <property type="match status" value="1"/>
</dbReference>
<dbReference type="PANTHER" id="PTHR45628:SF7">
    <property type="entry name" value="VOLTAGE-DEPENDENT CALCIUM CHANNEL TYPE A SUBUNIT ALPHA-1"/>
    <property type="match status" value="1"/>
</dbReference>
<evidence type="ECO:0000256" key="7">
    <source>
        <dbReference type="ARBA" id="ARBA00022837"/>
    </source>
</evidence>
<feature type="transmembrane region" description="Helical" evidence="14">
    <location>
        <begin position="84"/>
        <end position="105"/>
    </location>
</feature>
<keyword evidence="9 14" id="KW-1133">Transmembrane helix</keyword>
<comment type="subcellular location">
    <subcellularLocation>
        <location evidence="1">Membrane</location>
        <topology evidence="1">Multi-pass membrane protein</topology>
    </subcellularLocation>
</comment>
<protein>
    <submittedName>
        <fullName evidence="17">Voltage-dependent l-type calcium channel subunit alpha-1f</fullName>
    </submittedName>
</protein>
<keyword evidence="13" id="KW-0407">Ion channel</keyword>
<sequence>MFIYAIFGINLFCFVKPGESLNEFANFHSVPNAFLLLFQVLTADDGWHALMLETMVDEEQGCKPDDGTSTGVQSNCGSWLAMPYFISFVLLSNFVVLNLMLAIVLERFLSDWQRREELEELDKRRLPRHVSSEDVDEFCELWSEYDPSACGKVPREALPRLIVRLRRPLGLASDDAATTRAALRLIARAAPNGKERAQELLETSAMAAYAVDVEEGAFGPALKTPAELVAEQVASEAAAKMAAAAFELCRGLKGRLIGDGATPKHVGFRQVLSAMIQHSFAEVCDVPSPNRLLQKAFAVASQRSMDEEGPEGYVETAKTLQADLQEFQSRRASGAPHTQEFLDVMGAMHEHVTRRPTSWSAALKAATIDAYQARRFISVCGASA</sequence>
<evidence type="ECO:0000256" key="6">
    <source>
        <dbReference type="ARBA" id="ARBA00022737"/>
    </source>
</evidence>
<evidence type="ECO:0000259" key="15">
    <source>
        <dbReference type="Pfam" id="PF00520"/>
    </source>
</evidence>
<keyword evidence="7" id="KW-0106">Calcium</keyword>
<evidence type="ECO:0000259" key="16">
    <source>
        <dbReference type="Pfam" id="PF16905"/>
    </source>
</evidence>
<feature type="domain" description="Voltage-dependent L-type calcium channel IQ-associated" evidence="16">
    <location>
        <begin position="137"/>
        <end position="173"/>
    </location>
</feature>
<keyword evidence="3" id="KW-0109">Calcium transport</keyword>
<dbReference type="Pfam" id="PF00520">
    <property type="entry name" value="Ion_trans"/>
    <property type="match status" value="1"/>
</dbReference>
<keyword evidence="4" id="KW-0107">Calcium channel</keyword>
<evidence type="ECO:0000256" key="5">
    <source>
        <dbReference type="ARBA" id="ARBA00022692"/>
    </source>
</evidence>
<gene>
    <name evidence="17" type="ORF">Ctob_007273</name>
</gene>
<organism evidence="17 18">
    <name type="scientific">Chrysochromulina tobinii</name>
    <dbReference type="NCBI Taxonomy" id="1460289"/>
    <lineage>
        <taxon>Eukaryota</taxon>
        <taxon>Haptista</taxon>
        <taxon>Haptophyta</taxon>
        <taxon>Prymnesiophyceae</taxon>
        <taxon>Prymnesiales</taxon>
        <taxon>Chrysochromulinaceae</taxon>
        <taxon>Chrysochromulina</taxon>
    </lineage>
</organism>
<evidence type="ECO:0000256" key="13">
    <source>
        <dbReference type="ARBA" id="ARBA00023303"/>
    </source>
</evidence>
<comment type="caution">
    <text evidence="17">The sequence shown here is derived from an EMBL/GenBank/DDBJ whole genome shotgun (WGS) entry which is preliminary data.</text>
</comment>
<name>A0A0M0JZ35_9EUKA</name>
<evidence type="ECO:0000256" key="4">
    <source>
        <dbReference type="ARBA" id="ARBA00022673"/>
    </source>
</evidence>
<evidence type="ECO:0000256" key="2">
    <source>
        <dbReference type="ARBA" id="ARBA00022448"/>
    </source>
</evidence>
<evidence type="ECO:0000256" key="1">
    <source>
        <dbReference type="ARBA" id="ARBA00004141"/>
    </source>
</evidence>
<feature type="domain" description="Ion transport" evidence="15">
    <location>
        <begin position="1"/>
        <end position="108"/>
    </location>
</feature>
<dbReference type="EMBL" id="JWZX01001900">
    <property type="protein sequence ID" value="KOO31911.1"/>
    <property type="molecule type" value="Genomic_DNA"/>
</dbReference>
<keyword evidence="12" id="KW-0325">Glycoprotein</keyword>
<accession>A0A0M0JZ35</accession>
<dbReference type="GO" id="GO:0098703">
    <property type="term" value="P:calcium ion import across plasma membrane"/>
    <property type="evidence" value="ECO:0007669"/>
    <property type="project" value="TreeGrafter"/>
</dbReference>
<dbReference type="PANTHER" id="PTHR45628">
    <property type="entry name" value="VOLTAGE-DEPENDENT CALCIUM CHANNEL TYPE A SUBUNIT ALPHA-1"/>
    <property type="match status" value="1"/>
</dbReference>
<evidence type="ECO:0000313" key="17">
    <source>
        <dbReference type="EMBL" id="KOO31911.1"/>
    </source>
</evidence>
<evidence type="ECO:0000256" key="12">
    <source>
        <dbReference type="ARBA" id="ARBA00023180"/>
    </source>
</evidence>
<keyword evidence="10" id="KW-0406">Ion transport</keyword>
<dbReference type="GO" id="GO:0008331">
    <property type="term" value="F:high voltage-gated calcium channel activity"/>
    <property type="evidence" value="ECO:0007669"/>
    <property type="project" value="TreeGrafter"/>
</dbReference>
<reference evidence="18" key="1">
    <citation type="journal article" date="2015" name="PLoS Genet.">
        <title>Genome Sequence and Transcriptome Analyses of Chrysochromulina tobin: Metabolic Tools for Enhanced Algal Fitness in the Prominent Order Prymnesiales (Haptophyceae).</title>
        <authorList>
            <person name="Hovde B.T."/>
            <person name="Deodato C.R."/>
            <person name="Hunsperger H.M."/>
            <person name="Ryken S.A."/>
            <person name="Yost W."/>
            <person name="Jha R.K."/>
            <person name="Patterson J."/>
            <person name="Monnat R.J. Jr."/>
            <person name="Barlow S.B."/>
            <person name="Starkenburg S.R."/>
            <person name="Cattolico R.A."/>
        </authorList>
    </citation>
    <scope>NUCLEOTIDE SEQUENCE</scope>
    <source>
        <strain evidence="18">CCMP291</strain>
    </source>
</reference>